<proteinExistence type="predicted"/>
<dbReference type="PANTHER" id="PTHR35668:SF1">
    <property type="entry name" value="PROTEIN SHORTAGE IN CHIASMATA 1 ORTHOLOG"/>
    <property type="match status" value="1"/>
</dbReference>
<dbReference type="OrthoDB" id="115253at2759"/>
<dbReference type="GO" id="GO:0016887">
    <property type="term" value="F:ATP hydrolysis activity"/>
    <property type="evidence" value="ECO:0007669"/>
    <property type="project" value="InterPro"/>
</dbReference>
<evidence type="ECO:0000256" key="1">
    <source>
        <dbReference type="SAM" id="MobiDB-lite"/>
    </source>
</evidence>
<protein>
    <submittedName>
        <fullName evidence="2">Uncharacterized protein</fullName>
    </submittedName>
</protein>
<organism evidence="2 3">
    <name type="scientific">Plasmopara halstedii</name>
    <name type="common">Downy mildew of sunflower</name>
    <dbReference type="NCBI Taxonomy" id="4781"/>
    <lineage>
        <taxon>Eukaryota</taxon>
        <taxon>Sar</taxon>
        <taxon>Stramenopiles</taxon>
        <taxon>Oomycota</taxon>
        <taxon>Peronosporomycetes</taxon>
        <taxon>Peronosporales</taxon>
        <taxon>Peronosporaceae</taxon>
        <taxon>Plasmopara</taxon>
    </lineage>
</organism>
<dbReference type="PANTHER" id="PTHR35668">
    <property type="entry name" value="PROTEIN SHORTAGE IN CHIASMATA 1 ORTHOLOG"/>
    <property type="match status" value="1"/>
</dbReference>
<dbReference type="RefSeq" id="XP_024584432.1">
    <property type="nucleotide sequence ID" value="XM_024719099.1"/>
</dbReference>
<dbReference type="Proteomes" id="UP000054928">
    <property type="component" value="Unassembled WGS sequence"/>
</dbReference>
<feature type="compositionally biased region" description="Basic residues" evidence="1">
    <location>
        <begin position="44"/>
        <end position="53"/>
    </location>
</feature>
<dbReference type="GO" id="GO:0000712">
    <property type="term" value="P:resolution of meiotic recombination intermediates"/>
    <property type="evidence" value="ECO:0007669"/>
    <property type="project" value="InterPro"/>
</dbReference>
<feature type="region of interest" description="Disordered" evidence="1">
    <location>
        <begin position="44"/>
        <end position="79"/>
    </location>
</feature>
<sequence>MPRRKVNAANVTAPAVAVGTDGMSKSVVGCATKQREKLQKVIKRREKRAHRRAQDKNSTFATSKISERGLTSPGIGDVEEESGKLQSKIVFTDILAKCYSECGDGGLKFIEDASLLDCENVKSHDLRDDPTSENYVNTDLSGEAFKDIDHHVSTDRYETLKKKGERHLREIIESLQGEQQVSSTTSGSDLWSSWDIDSDICAQEILHKIDTEIQTEDAQRLLSSEPRRMHCGWSEARRPRCSLLFEQSAQIYTKMTRSVALMLIPAKKIVVPDIFSVDWLKDDICVSRSSAECGEGLQQFMLPSDLVRQDGYRIDQAPSKITSAANSYLCKFRRSDISLTCASMNIPNIWEMNTTLDILAELVTEHLRPMSDLLESTTCTQNDEKVPEKLYDSEQHSKNWQDCSDDRITAKPADQPLVTDSKSMVIAENSPLNTDYFLSDQFLKCNWSRSSIEADTYDITSAKDTVVNGSERPLNQDQLLQQIARPALWDLMRKKLIQANETSIKRTLSCISLEELEALIFQQFLRVKSMCINPSAYSSIEIVEACTSLRQASWLHTLRAVLIYHKMNGAYHENMTDSIVNKILSSAIYRLLLGDSNWKDLIVFLRLMSGRIESSSLITEPEADTCNINEENQPTLKRQKILQSEIERIPVRVLCSIKFLEQDELLDELCTEQQIFFIERDLSPPIDILVDESNCICMVTEDTFQVEAKTRNFIFSLARLQLQLHKCWLVITIRTPPSAEIENRITSFCSALVQFRISIQVLTSFSCEETGRLVRAVVDECADVAMNEYRILPRVWFERPFLLEEESQFERFLVSTNIINQYSAQSLLHRISLDDLFSKSINDIKHLVKGAVTDNQLMLLWRFVQQDHGLR</sequence>
<accession>A0A0P1B3D0</accession>
<dbReference type="GO" id="GO:0003697">
    <property type="term" value="F:single-stranded DNA binding"/>
    <property type="evidence" value="ECO:0007669"/>
    <property type="project" value="TreeGrafter"/>
</dbReference>
<dbReference type="AlphaFoldDB" id="A0A0P1B3D0"/>
<evidence type="ECO:0000313" key="3">
    <source>
        <dbReference type="Proteomes" id="UP000054928"/>
    </source>
</evidence>
<keyword evidence="3" id="KW-1185">Reference proteome</keyword>
<dbReference type="EMBL" id="CCYD01002887">
    <property type="protein sequence ID" value="CEG48063.1"/>
    <property type="molecule type" value="Genomic_DNA"/>
</dbReference>
<dbReference type="GO" id="GO:0000794">
    <property type="term" value="C:condensed nuclear chromosome"/>
    <property type="evidence" value="ECO:0007669"/>
    <property type="project" value="InterPro"/>
</dbReference>
<evidence type="ECO:0000313" key="2">
    <source>
        <dbReference type="EMBL" id="CEG48063.1"/>
    </source>
</evidence>
<name>A0A0P1B3D0_PLAHL</name>
<reference evidence="3" key="1">
    <citation type="submission" date="2014-09" db="EMBL/GenBank/DDBJ databases">
        <authorList>
            <person name="Sharma Rahul"/>
            <person name="Thines Marco"/>
        </authorList>
    </citation>
    <scope>NUCLEOTIDE SEQUENCE [LARGE SCALE GENOMIC DNA]</scope>
</reference>
<dbReference type="InterPro" id="IPR039991">
    <property type="entry name" value="SHOC1"/>
</dbReference>
<dbReference type="GeneID" id="36400594"/>